<dbReference type="OMA" id="WIRHCEE"/>
<dbReference type="PANTHER" id="PTHR45752">
    <property type="entry name" value="LEUCINE-RICH REPEAT-CONTAINING"/>
    <property type="match status" value="1"/>
</dbReference>
<dbReference type="PANTHER" id="PTHR45752:SF195">
    <property type="entry name" value="LEUCINE-RICH REPEAT (LRR) FAMILY PROTEIN-RELATED"/>
    <property type="match status" value="1"/>
</dbReference>
<keyword evidence="1" id="KW-0433">Leucine-rich repeat</keyword>
<evidence type="ECO:0000256" key="2">
    <source>
        <dbReference type="ARBA" id="ARBA00022737"/>
    </source>
</evidence>
<dbReference type="SUPFAM" id="SSF52047">
    <property type="entry name" value="RNI-like"/>
    <property type="match status" value="1"/>
</dbReference>
<dbReference type="EnsemblPlants" id="QL07p006209:mrna">
    <property type="protein sequence ID" value="QL07p006209:mrna"/>
    <property type="gene ID" value="QL07p006209"/>
</dbReference>
<dbReference type="InParanoid" id="A0A7N2M2R8"/>
<dbReference type="InterPro" id="IPR003591">
    <property type="entry name" value="Leu-rich_rpt_typical-subtyp"/>
</dbReference>
<protein>
    <recommendedName>
        <fullName evidence="5">Disease resistance protein</fullName>
    </recommendedName>
</protein>
<reference evidence="3 4" key="1">
    <citation type="journal article" date="2016" name="G3 (Bethesda)">
        <title>First Draft Assembly and Annotation of the Genome of a California Endemic Oak Quercus lobata Nee (Fagaceae).</title>
        <authorList>
            <person name="Sork V.L."/>
            <person name="Fitz-Gibbon S.T."/>
            <person name="Puiu D."/>
            <person name="Crepeau M."/>
            <person name="Gugger P.F."/>
            <person name="Sherman R."/>
            <person name="Stevens K."/>
            <person name="Langley C.H."/>
            <person name="Pellegrini M."/>
            <person name="Salzberg S.L."/>
        </authorList>
    </citation>
    <scope>NUCLEOTIDE SEQUENCE [LARGE SCALE GENOMIC DNA]</scope>
    <source>
        <strain evidence="3 4">cv. SW786</strain>
    </source>
</reference>
<dbReference type="PROSITE" id="PS51450">
    <property type="entry name" value="LRR"/>
    <property type="match status" value="1"/>
</dbReference>
<dbReference type="Gramene" id="QL07p006209:mrna">
    <property type="protein sequence ID" value="QL07p006209:mrna"/>
    <property type="gene ID" value="QL07p006209"/>
</dbReference>
<dbReference type="InterPro" id="IPR001611">
    <property type="entry name" value="Leu-rich_rpt"/>
</dbReference>
<dbReference type="SUPFAM" id="SSF52058">
    <property type="entry name" value="L domain-like"/>
    <property type="match status" value="1"/>
</dbReference>
<sequence length="534" mass="60856">MGRNIVRQECLDDPEKRSRLWDYEDIDKVLKRNKGTEALKAMDIVSTYNEQQVVCWNPEAFSKMANLKYLRIYGILHVPIHLPNDLRILDWILYPSKYLQSSFQLAELVKLCLQQSKMEQLWTGIKNFDKLKFIDLIDSSDLIITPNFTGVPNLEKLVIVRCTNLREIDPSIGILKKPIHLNLQDCERLIRLPRKFGMEPLVTLEISNCSKVKTIPKFVANPKFLQELSLDRIAIVELIKNLPENLWIIKGLEILDLSKVDIEELPSSIECLTGLTSLTLRYCENLVSLPNTICSLKLLKSLDLFGCLKFCNLPKNIGNVKGLELLNLCWTAIDEVPSSIALLKNLKRLYICRLISSEYYSLPTSLELMGLVFPSLISANHVKPIIPHQTSPESGFWQSPLLFLPSLSGLQSLTYLHLSDCDLLSIPNDIGCLSSLEHLNLSGNYFISLPESMSQLSNLQRLHLEGCKLLQSLENVPSTIDSVIANNCPFLFRLPELQFYIFRSNHSHLNFQCVDCIKLFRYIGGNMLQVSLPL</sequence>
<dbReference type="EMBL" id="LRBV02000007">
    <property type="status" value="NOT_ANNOTATED_CDS"/>
    <property type="molecule type" value="Genomic_DNA"/>
</dbReference>
<dbReference type="InterPro" id="IPR032675">
    <property type="entry name" value="LRR_dom_sf"/>
</dbReference>
<dbReference type="InterPro" id="IPR050715">
    <property type="entry name" value="LRR-SigEffector_domain"/>
</dbReference>
<evidence type="ECO:0000313" key="3">
    <source>
        <dbReference type="EnsemblPlants" id="QL07p006209:mrna"/>
    </source>
</evidence>
<evidence type="ECO:0008006" key="5">
    <source>
        <dbReference type="Google" id="ProtNLM"/>
    </source>
</evidence>
<dbReference type="AlphaFoldDB" id="A0A7N2M2R8"/>
<reference evidence="3" key="2">
    <citation type="submission" date="2021-01" db="UniProtKB">
        <authorList>
            <consortium name="EnsemblPlants"/>
        </authorList>
    </citation>
    <scope>IDENTIFICATION</scope>
</reference>
<name>A0A7N2M2R8_QUELO</name>
<evidence type="ECO:0000256" key="1">
    <source>
        <dbReference type="ARBA" id="ARBA00022614"/>
    </source>
</evidence>
<dbReference type="SMART" id="SM00369">
    <property type="entry name" value="LRR_TYP"/>
    <property type="match status" value="3"/>
</dbReference>
<keyword evidence="4" id="KW-1185">Reference proteome</keyword>
<organism evidence="3 4">
    <name type="scientific">Quercus lobata</name>
    <name type="common">Valley oak</name>
    <dbReference type="NCBI Taxonomy" id="97700"/>
    <lineage>
        <taxon>Eukaryota</taxon>
        <taxon>Viridiplantae</taxon>
        <taxon>Streptophyta</taxon>
        <taxon>Embryophyta</taxon>
        <taxon>Tracheophyta</taxon>
        <taxon>Spermatophyta</taxon>
        <taxon>Magnoliopsida</taxon>
        <taxon>eudicotyledons</taxon>
        <taxon>Gunneridae</taxon>
        <taxon>Pentapetalae</taxon>
        <taxon>rosids</taxon>
        <taxon>fabids</taxon>
        <taxon>Fagales</taxon>
        <taxon>Fagaceae</taxon>
        <taxon>Quercus</taxon>
    </lineage>
</organism>
<keyword evidence="2" id="KW-0677">Repeat</keyword>
<evidence type="ECO:0000313" key="4">
    <source>
        <dbReference type="Proteomes" id="UP000594261"/>
    </source>
</evidence>
<dbReference type="Proteomes" id="UP000594261">
    <property type="component" value="Chromosome 7"/>
</dbReference>
<dbReference type="Pfam" id="PF13855">
    <property type="entry name" value="LRR_8"/>
    <property type="match status" value="1"/>
</dbReference>
<accession>A0A7N2M2R8</accession>
<proteinExistence type="predicted"/>
<dbReference type="Gene3D" id="3.80.10.10">
    <property type="entry name" value="Ribonuclease Inhibitor"/>
    <property type="match status" value="3"/>
</dbReference>